<dbReference type="EMBL" id="JAAMOX010000001">
    <property type="protein sequence ID" value="NIH53654.1"/>
    <property type="molecule type" value="Genomic_DNA"/>
</dbReference>
<dbReference type="PROSITE" id="PS50012">
    <property type="entry name" value="RCC1_3"/>
    <property type="match status" value="7"/>
</dbReference>
<evidence type="ECO:0000259" key="6">
    <source>
        <dbReference type="Pfam" id="PF25390"/>
    </source>
</evidence>
<dbReference type="InterPro" id="IPR009091">
    <property type="entry name" value="RCC1/BLIP-II"/>
</dbReference>
<dbReference type="PANTHER" id="PTHR45982">
    <property type="entry name" value="REGULATOR OF CHROMOSOME CONDENSATION"/>
    <property type="match status" value="1"/>
</dbReference>
<keyword evidence="5" id="KW-0732">Signal</keyword>
<dbReference type="Pfam" id="PF00415">
    <property type="entry name" value="RCC1"/>
    <property type="match status" value="2"/>
</dbReference>
<evidence type="ECO:0000256" key="3">
    <source>
        <dbReference type="SAM" id="MobiDB-lite"/>
    </source>
</evidence>
<feature type="compositionally biased region" description="Low complexity" evidence="3">
    <location>
        <begin position="491"/>
        <end position="525"/>
    </location>
</feature>
<gene>
    <name evidence="7" type="ORF">FHX76_001522</name>
</gene>
<dbReference type="GO" id="GO:0005085">
    <property type="term" value="F:guanyl-nucleotide exchange factor activity"/>
    <property type="evidence" value="ECO:0007669"/>
    <property type="project" value="TreeGrafter"/>
</dbReference>
<sequence>MIRKPVGVALSSLLAGAMLILAGGPALAAPMPDSGPVTGGTAVELTAPAMDVTFTQVSAGNGFSVALGSDGNAYAWGANDYGTLGDGTTTPQSIPVQVHAPQGVTFTSVSAGYLYALALGSDGSIYTWGRNNFGQLGDGSTTDSLVPVKVQGPAGVTFSQLSAGDMQALAIGSDGNTYAWGANGNGQLGDGTTTPRSTPTPVILPSGVSFTTVAAGDGLSMALGSNGLTYAWGRNSQGELGNGTNVDSSLPVRVLTPVGVTFSSISVGNLFAVAIGSDGKLYSWGDNSSGRLGDGTETDRSTPGPVSVPAGLTFRTVSAGVWHTLAIATDGSTFGWGRNFHGYIGDGTIDDRFTPVRVTDPAMTTFAQVVAGDNHSLALGLDGQTYSWGANSFGELGDGTVSPRRAAGLALPPETVVTAVTFDGLPGASLIETSPGIWQVSTPAHAAGPVDVVLEWTFGGVAQTPIIYTSGFVYTDLPVNPPIIDPPATPGTPATPGDPTTPGSAPASGGSTGADAAPAVSATSAEQLATTGEPWPTGLLVLSVGLVALGMVLSLRRAATVRRR</sequence>
<name>A0A7X5R0W6_9MICO</name>
<dbReference type="GO" id="GO:0005737">
    <property type="term" value="C:cytoplasm"/>
    <property type="evidence" value="ECO:0007669"/>
    <property type="project" value="TreeGrafter"/>
</dbReference>
<dbReference type="RefSeq" id="WP_167149447.1">
    <property type="nucleotide sequence ID" value="NZ_JAAMOX010000001.1"/>
</dbReference>
<dbReference type="PROSITE" id="PS00626">
    <property type="entry name" value="RCC1_2"/>
    <property type="match status" value="1"/>
</dbReference>
<keyword evidence="4" id="KW-0812">Transmembrane</keyword>
<reference evidence="7 8" key="1">
    <citation type="submission" date="2020-02" db="EMBL/GenBank/DDBJ databases">
        <title>Sequencing the genomes of 1000 actinobacteria strains.</title>
        <authorList>
            <person name="Klenk H.-P."/>
        </authorList>
    </citation>
    <scope>NUCLEOTIDE SEQUENCE [LARGE SCALE GENOMIC DNA]</scope>
    <source>
        <strain evidence="7 8">DSM 27960</strain>
    </source>
</reference>
<dbReference type="Proteomes" id="UP000541033">
    <property type="component" value="Unassembled WGS sequence"/>
</dbReference>
<feature type="transmembrane region" description="Helical" evidence="4">
    <location>
        <begin position="535"/>
        <end position="555"/>
    </location>
</feature>
<evidence type="ECO:0000256" key="1">
    <source>
        <dbReference type="ARBA" id="ARBA00022658"/>
    </source>
</evidence>
<keyword evidence="4" id="KW-1133">Transmembrane helix</keyword>
<dbReference type="Gene3D" id="2.130.10.30">
    <property type="entry name" value="Regulator of chromosome condensation 1/beta-lactamase-inhibitor protein II"/>
    <property type="match status" value="2"/>
</dbReference>
<feature type="chain" id="PRO_5030845996" evidence="5">
    <location>
        <begin position="29"/>
        <end position="564"/>
    </location>
</feature>
<dbReference type="PANTHER" id="PTHR45982:SF1">
    <property type="entry name" value="REGULATOR OF CHROMOSOME CONDENSATION"/>
    <property type="match status" value="1"/>
</dbReference>
<dbReference type="InterPro" id="IPR000408">
    <property type="entry name" value="Reg_chr_condens"/>
</dbReference>
<keyword evidence="1" id="KW-0344">Guanine-nucleotide releasing factor</keyword>
<keyword evidence="2" id="KW-0677">Repeat</keyword>
<keyword evidence="8" id="KW-1185">Reference proteome</keyword>
<dbReference type="AlphaFoldDB" id="A0A7X5R0W6"/>
<dbReference type="InterPro" id="IPR058923">
    <property type="entry name" value="RCC1-like_dom"/>
</dbReference>
<evidence type="ECO:0000313" key="8">
    <source>
        <dbReference type="Proteomes" id="UP000541033"/>
    </source>
</evidence>
<dbReference type="InterPro" id="IPR051553">
    <property type="entry name" value="Ran_GTPase-activating"/>
</dbReference>
<organism evidence="7 8">
    <name type="scientific">Lysinibacter cavernae</name>
    <dbReference type="NCBI Taxonomy" id="1640652"/>
    <lineage>
        <taxon>Bacteria</taxon>
        <taxon>Bacillati</taxon>
        <taxon>Actinomycetota</taxon>
        <taxon>Actinomycetes</taxon>
        <taxon>Micrococcales</taxon>
        <taxon>Microbacteriaceae</taxon>
        <taxon>Lysinibacter</taxon>
    </lineage>
</organism>
<evidence type="ECO:0000313" key="7">
    <source>
        <dbReference type="EMBL" id="NIH53654.1"/>
    </source>
</evidence>
<feature type="signal peptide" evidence="5">
    <location>
        <begin position="1"/>
        <end position="28"/>
    </location>
</feature>
<feature type="domain" description="RCC1-like" evidence="6">
    <location>
        <begin position="209"/>
        <end position="403"/>
    </location>
</feature>
<evidence type="ECO:0000256" key="2">
    <source>
        <dbReference type="ARBA" id="ARBA00022737"/>
    </source>
</evidence>
<protein>
    <submittedName>
        <fullName evidence="7">Alpha-tubulin suppressor-like RCC1 family protein</fullName>
    </submittedName>
</protein>
<dbReference type="PRINTS" id="PR00633">
    <property type="entry name" value="RCCNDNSATION"/>
</dbReference>
<comment type="caution">
    <text evidence="7">The sequence shown here is derived from an EMBL/GenBank/DDBJ whole genome shotgun (WGS) entry which is preliminary data.</text>
</comment>
<dbReference type="SUPFAM" id="SSF50985">
    <property type="entry name" value="RCC1/BLIP-II"/>
    <property type="match status" value="1"/>
</dbReference>
<proteinExistence type="predicted"/>
<accession>A0A7X5R0W6</accession>
<evidence type="ECO:0000256" key="5">
    <source>
        <dbReference type="SAM" id="SignalP"/>
    </source>
</evidence>
<feature type="region of interest" description="Disordered" evidence="3">
    <location>
        <begin position="483"/>
        <end position="528"/>
    </location>
</feature>
<keyword evidence="4" id="KW-0472">Membrane</keyword>
<dbReference type="Pfam" id="PF25390">
    <property type="entry name" value="WD40_RLD"/>
    <property type="match status" value="1"/>
</dbReference>
<evidence type="ECO:0000256" key="4">
    <source>
        <dbReference type="SAM" id="Phobius"/>
    </source>
</evidence>